<protein>
    <submittedName>
        <fullName evidence="2">Glycoside hydrolase family 19</fullName>
    </submittedName>
</protein>
<accession>A0A430VC59</accession>
<dbReference type="AlphaFoldDB" id="A0A430VC59"/>
<proteinExistence type="predicted"/>
<dbReference type="EMBL" id="PRBV01000021">
    <property type="protein sequence ID" value="RTJ78031.1"/>
    <property type="molecule type" value="Genomic_DNA"/>
</dbReference>
<dbReference type="SUPFAM" id="SSF53955">
    <property type="entry name" value="Lysozyme-like"/>
    <property type="match status" value="1"/>
</dbReference>
<evidence type="ECO:0000313" key="3">
    <source>
        <dbReference type="Proteomes" id="UP000288507"/>
    </source>
</evidence>
<dbReference type="InterPro" id="IPR052354">
    <property type="entry name" value="Cell_Wall_Dynamics_Protein"/>
</dbReference>
<dbReference type="PANTHER" id="PTHR34408:SF1">
    <property type="entry name" value="GLYCOSYL HYDROLASE FAMILY 19 DOMAIN-CONTAINING PROTEIN HI_1415"/>
    <property type="match status" value="1"/>
</dbReference>
<dbReference type="PANTHER" id="PTHR34408">
    <property type="entry name" value="FAMILY PROTEIN, PUTATIVE-RELATED"/>
    <property type="match status" value="1"/>
</dbReference>
<dbReference type="RefSeq" id="WP_126232525.1">
    <property type="nucleotide sequence ID" value="NZ_PQZD01000003.1"/>
</dbReference>
<keyword evidence="2" id="KW-0378">Hydrolase</keyword>
<comment type="caution">
    <text evidence="2">The sequence shown here is derived from an EMBL/GenBank/DDBJ whole genome shotgun (WGS) entry which is preliminary data.</text>
</comment>
<dbReference type="Proteomes" id="UP000287197">
    <property type="component" value="Unassembled WGS sequence"/>
</dbReference>
<name>A0A430VC59_CAMJU</name>
<gene>
    <name evidence="2" type="ORF">C3H57_09495</name>
    <name evidence="1" type="ORF">C3I27_04310</name>
</gene>
<evidence type="ECO:0000313" key="2">
    <source>
        <dbReference type="EMBL" id="RTJ78031.1"/>
    </source>
</evidence>
<reference evidence="2 3" key="2">
    <citation type="journal article" date="2019" name="Appl. Environ. Microbiol.">
        <title>Population genetics and characterization of Campylobacter jejuni isolates in western jackdaws and game birds in Finland.</title>
        <authorList>
            <person name="Kovanen S."/>
            <person name="Rossi M."/>
            <person name="Pohja-Mykra M."/>
            <person name="Nieminen T."/>
            <person name="Raunio-Saarnisto M."/>
            <person name="Sauvala M."/>
            <person name="Fredriksson-Ahomaa M."/>
            <person name="Hanninen M.L."/>
            <person name="Kivisto R."/>
        </authorList>
    </citation>
    <scope>NUCLEOTIDE SEQUENCE [LARGE SCALE GENOMIC DNA]</scope>
    <source>
        <strain evidence="2 3">CB313</strain>
        <strain evidence="1">SO-26</strain>
    </source>
</reference>
<reference evidence="1" key="1">
    <citation type="submission" date="2018-01" db="EMBL/GenBank/DDBJ databases">
        <authorList>
            <person name="Kovanen S."/>
            <person name="Nieminen T."/>
            <person name="Pohja-Mykra M."/>
            <person name="Raunio-Saarnisto M."/>
            <person name="Sauvala M."/>
            <person name="Fredriksson-Ahomaa M."/>
            <person name="Hanninen M.-L."/>
            <person name="Kivisto R."/>
        </authorList>
    </citation>
    <scope>NUCLEOTIDE SEQUENCE</scope>
    <source>
        <strain evidence="1">SO-26</strain>
    </source>
</reference>
<sequence>MTLTQSQLSSLAPNLTLPVSKVNELFSKYGITSANRIAGFFAQCGHESGDFRYKAENLNYSACSLLKVFPKYFKDVELAQQYERDPEKIASRVYANRMGNSTEDTRDGWTYRGRGYIQLTGKDNYQGFANSRQCTLPEVVSYIETPDGAFESALYFWNKASINSFCDRDDIVGMTKRINGGTNGLEDRKNRYAKCKAILYKS</sequence>
<dbReference type="Proteomes" id="UP000288507">
    <property type="component" value="Unassembled WGS sequence"/>
</dbReference>
<dbReference type="EMBL" id="PQZD01000003">
    <property type="protein sequence ID" value="RTI48652.1"/>
    <property type="molecule type" value="Genomic_DNA"/>
</dbReference>
<organism evidence="2 3">
    <name type="scientific">Campylobacter jejuni</name>
    <dbReference type="NCBI Taxonomy" id="197"/>
    <lineage>
        <taxon>Bacteria</taxon>
        <taxon>Pseudomonadati</taxon>
        <taxon>Campylobacterota</taxon>
        <taxon>Epsilonproteobacteria</taxon>
        <taxon>Campylobacterales</taxon>
        <taxon>Campylobacteraceae</taxon>
        <taxon>Campylobacter</taxon>
    </lineage>
</organism>
<dbReference type="GO" id="GO:0016787">
    <property type="term" value="F:hydrolase activity"/>
    <property type="evidence" value="ECO:0007669"/>
    <property type="project" value="UniProtKB-KW"/>
</dbReference>
<dbReference type="Gene3D" id="1.10.530.10">
    <property type="match status" value="1"/>
</dbReference>
<dbReference type="InterPro" id="IPR023346">
    <property type="entry name" value="Lysozyme-like_dom_sf"/>
</dbReference>
<evidence type="ECO:0000313" key="1">
    <source>
        <dbReference type="EMBL" id="RTI48652.1"/>
    </source>
</evidence>